<evidence type="ECO:0000256" key="1">
    <source>
        <dbReference type="ARBA" id="ARBA00010364"/>
    </source>
</evidence>
<evidence type="ECO:0000256" key="2">
    <source>
        <dbReference type="HAMAP-Rule" id="MF_00634"/>
    </source>
</evidence>
<dbReference type="SMART" id="SM01152">
    <property type="entry name" value="DUF167"/>
    <property type="match status" value="1"/>
</dbReference>
<dbReference type="NCBIfam" id="TIGR00251">
    <property type="entry name" value="DUF167 family protein"/>
    <property type="match status" value="1"/>
</dbReference>
<sequence>MKQKIPLYVQPGARKTEFAGYFDGKMKIKLKAPAQENKANQELIDFLAQRLAISKSQLAIIQGLTGRHKVVAIDSVLSFADINDAIIRP</sequence>
<protein>
    <recommendedName>
        <fullName evidence="2">UPF0235 protein NO2_1147</fullName>
    </recommendedName>
</protein>
<dbReference type="PANTHER" id="PTHR13420">
    <property type="entry name" value="UPF0235 PROTEIN C15ORF40"/>
    <property type="match status" value="1"/>
</dbReference>
<proteinExistence type="inferred from homology"/>
<dbReference type="InterPro" id="IPR003746">
    <property type="entry name" value="DUF167"/>
</dbReference>
<name>A0A388TI44_9BACT</name>
<dbReference type="SUPFAM" id="SSF69786">
    <property type="entry name" value="YggU-like"/>
    <property type="match status" value="1"/>
</dbReference>
<dbReference type="AlphaFoldDB" id="A0A388TI44"/>
<dbReference type="Gene3D" id="3.30.1200.10">
    <property type="entry name" value="YggU-like"/>
    <property type="match status" value="1"/>
</dbReference>
<reference evidence="3 4" key="1">
    <citation type="journal article" date="2019" name="ISME J.">
        <title>Genome analyses of uncultured TG2/ZB3 bacteria in 'Margulisbacteria' specifically attached to ectosymbiotic spirochetes of protists in the termite gut.</title>
        <authorList>
            <person name="Utami Y.D."/>
            <person name="Kuwahara H."/>
            <person name="Igai K."/>
            <person name="Murakami T."/>
            <person name="Sugaya K."/>
            <person name="Morikawa T."/>
            <person name="Nagura Y."/>
            <person name="Yuki M."/>
            <person name="Deevong P."/>
            <person name="Inoue T."/>
            <person name="Kihara K."/>
            <person name="Lo N."/>
            <person name="Yamada A."/>
            <person name="Ohkuma M."/>
            <person name="Hongoh Y."/>
        </authorList>
    </citation>
    <scope>NUCLEOTIDE SEQUENCE [LARGE SCALE GENOMIC DNA]</scope>
    <source>
        <strain evidence="3">NkOx7-02</strain>
    </source>
</reference>
<dbReference type="InterPro" id="IPR036591">
    <property type="entry name" value="YggU-like_sf"/>
</dbReference>
<dbReference type="Proteomes" id="UP000275925">
    <property type="component" value="Unassembled WGS sequence"/>
</dbReference>
<accession>A0A388TI44</accession>
<gene>
    <name evidence="3" type="ORF">NO2_1147</name>
</gene>
<dbReference type="Pfam" id="PF02594">
    <property type="entry name" value="DUF167"/>
    <property type="match status" value="1"/>
</dbReference>
<dbReference type="HAMAP" id="MF_00634">
    <property type="entry name" value="UPF0235"/>
    <property type="match status" value="1"/>
</dbReference>
<comment type="caution">
    <text evidence="3">The sequence shown here is derived from an EMBL/GenBank/DDBJ whole genome shotgun (WGS) entry which is preliminary data.</text>
</comment>
<dbReference type="GO" id="GO:0005737">
    <property type="term" value="C:cytoplasm"/>
    <property type="evidence" value="ECO:0007669"/>
    <property type="project" value="TreeGrafter"/>
</dbReference>
<evidence type="ECO:0000313" key="3">
    <source>
        <dbReference type="EMBL" id="GBR76625.1"/>
    </source>
</evidence>
<dbReference type="PANTHER" id="PTHR13420:SF7">
    <property type="entry name" value="UPF0235 PROTEIN C15ORF40"/>
    <property type="match status" value="1"/>
</dbReference>
<comment type="similarity">
    <text evidence="1 2">Belongs to the UPF0235 family.</text>
</comment>
<organism evidence="3 4">
    <name type="scientific">Candidatus Termititenax persephonae</name>
    <dbReference type="NCBI Taxonomy" id="2218525"/>
    <lineage>
        <taxon>Bacteria</taxon>
        <taxon>Bacillati</taxon>
        <taxon>Candidatus Margulisiibacteriota</taxon>
        <taxon>Candidatus Termititenacia</taxon>
        <taxon>Candidatus Termititenacales</taxon>
        <taxon>Candidatus Termititenacaceae</taxon>
        <taxon>Candidatus Termititenax</taxon>
    </lineage>
</organism>
<evidence type="ECO:0000313" key="4">
    <source>
        <dbReference type="Proteomes" id="UP000275925"/>
    </source>
</evidence>
<keyword evidence="4" id="KW-1185">Reference proteome</keyword>
<dbReference type="EMBL" id="BGZO01000036">
    <property type="protein sequence ID" value="GBR76625.1"/>
    <property type="molecule type" value="Genomic_DNA"/>
</dbReference>